<protein>
    <submittedName>
        <fullName evidence="2">Uncharacterized protein</fullName>
    </submittedName>
</protein>
<proteinExistence type="predicted"/>
<keyword evidence="1" id="KW-1133">Transmembrane helix</keyword>
<sequence>MKTLNDIWCFLQNNWEGIVAIIGLLSSIYFAYQNRVHNRLSIRPLLIIYTENLNGGDLCLMIKNIGMGPAMLERMKCKSKVDGKIYNQLEFHRLLEHHFGKTEKDIVKIFSPKSGLQVNSPFCITQFDGYYINPYKKERFIKIINEFDIVVHYSDLYGKEKKPLTFSIEKFEKIDLKKLES</sequence>
<reference evidence="2 3" key="1">
    <citation type="submission" date="2016-01" db="EMBL/GenBank/DDBJ databases">
        <title>Genome sequencing of Roseivirga seohaensis SW-152.</title>
        <authorList>
            <person name="Selvaratnam C."/>
            <person name="Thevarajoo S."/>
            <person name="Goh K.M."/>
            <person name="Ee R."/>
            <person name="Chan K.-G."/>
            <person name="Chong C.S."/>
        </authorList>
    </citation>
    <scope>NUCLEOTIDE SEQUENCE [LARGE SCALE GENOMIC DNA]</scope>
    <source>
        <strain evidence="2 3">SW-152</strain>
    </source>
</reference>
<organism evidence="2 3">
    <name type="scientific">Roseivirga seohaensis</name>
    <dbReference type="NCBI Taxonomy" id="1914963"/>
    <lineage>
        <taxon>Bacteria</taxon>
        <taxon>Pseudomonadati</taxon>
        <taxon>Bacteroidota</taxon>
        <taxon>Cytophagia</taxon>
        <taxon>Cytophagales</taxon>
        <taxon>Roseivirgaceae</taxon>
        <taxon>Roseivirga</taxon>
    </lineage>
</organism>
<keyword evidence="1" id="KW-0472">Membrane</keyword>
<feature type="transmembrane region" description="Helical" evidence="1">
    <location>
        <begin position="15"/>
        <end position="32"/>
    </location>
</feature>
<dbReference type="Proteomes" id="UP000075663">
    <property type="component" value="Unassembled WGS sequence"/>
</dbReference>
<evidence type="ECO:0000313" key="2">
    <source>
        <dbReference type="EMBL" id="KYG84830.1"/>
    </source>
</evidence>
<dbReference type="AlphaFoldDB" id="A0A150Y1D0"/>
<evidence type="ECO:0000256" key="1">
    <source>
        <dbReference type="SAM" id="Phobius"/>
    </source>
</evidence>
<gene>
    <name evidence="2" type="ORF">AWW67_01930</name>
</gene>
<keyword evidence="1" id="KW-0812">Transmembrane</keyword>
<evidence type="ECO:0000313" key="3">
    <source>
        <dbReference type="Proteomes" id="UP000075663"/>
    </source>
</evidence>
<dbReference type="RefSeq" id="WP_062300698.1">
    <property type="nucleotide sequence ID" value="NZ_LRPB01000012.1"/>
</dbReference>
<accession>A0A150Y1D0</accession>
<name>A0A150Y1D0_9BACT</name>
<dbReference type="EMBL" id="LRPB01000012">
    <property type="protein sequence ID" value="KYG84830.1"/>
    <property type="molecule type" value="Genomic_DNA"/>
</dbReference>
<comment type="caution">
    <text evidence="2">The sequence shown here is derived from an EMBL/GenBank/DDBJ whole genome shotgun (WGS) entry which is preliminary data.</text>
</comment>